<gene>
    <name evidence="3" type="ORF">BU26DRAFT_236661</name>
</gene>
<feature type="compositionally biased region" description="Basic and acidic residues" evidence="2">
    <location>
        <begin position="222"/>
        <end position="240"/>
    </location>
</feature>
<feature type="compositionally biased region" description="Basic and acidic residues" evidence="2">
    <location>
        <begin position="248"/>
        <end position="283"/>
    </location>
</feature>
<feature type="compositionally biased region" description="Basic and acidic residues" evidence="2">
    <location>
        <begin position="22"/>
        <end position="45"/>
    </location>
</feature>
<feature type="compositionally biased region" description="Basic and acidic residues" evidence="2">
    <location>
        <begin position="291"/>
        <end position="335"/>
    </location>
</feature>
<evidence type="ECO:0000256" key="2">
    <source>
        <dbReference type="SAM" id="MobiDB-lite"/>
    </source>
</evidence>
<feature type="region of interest" description="Disordered" evidence="2">
    <location>
        <begin position="222"/>
        <end position="361"/>
    </location>
</feature>
<feature type="coiled-coil region" evidence="1">
    <location>
        <begin position="158"/>
        <end position="206"/>
    </location>
</feature>
<evidence type="ECO:0000313" key="4">
    <source>
        <dbReference type="Proteomes" id="UP000800094"/>
    </source>
</evidence>
<accession>A0A6A6HQF5</accession>
<dbReference type="GeneID" id="54574275"/>
<protein>
    <submittedName>
        <fullName evidence="3">Uncharacterized protein</fullName>
    </submittedName>
</protein>
<evidence type="ECO:0000313" key="3">
    <source>
        <dbReference type="EMBL" id="KAF2240365.1"/>
    </source>
</evidence>
<proteinExistence type="predicted"/>
<name>A0A6A6HQF5_9PLEO</name>
<dbReference type="RefSeq" id="XP_033675369.1">
    <property type="nucleotide sequence ID" value="XM_033820945.1"/>
</dbReference>
<reference evidence="3" key="1">
    <citation type="journal article" date="2020" name="Stud. Mycol.">
        <title>101 Dothideomycetes genomes: a test case for predicting lifestyles and emergence of pathogens.</title>
        <authorList>
            <person name="Haridas S."/>
            <person name="Albert R."/>
            <person name="Binder M."/>
            <person name="Bloem J."/>
            <person name="Labutti K."/>
            <person name="Salamov A."/>
            <person name="Andreopoulos B."/>
            <person name="Baker S."/>
            <person name="Barry K."/>
            <person name="Bills G."/>
            <person name="Bluhm B."/>
            <person name="Cannon C."/>
            <person name="Castanera R."/>
            <person name="Culley D."/>
            <person name="Daum C."/>
            <person name="Ezra D."/>
            <person name="Gonzalez J."/>
            <person name="Henrissat B."/>
            <person name="Kuo A."/>
            <person name="Liang C."/>
            <person name="Lipzen A."/>
            <person name="Lutzoni F."/>
            <person name="Magnuson J."/>
            <person name="Mondo S."/>
            <person name="Nolan M."/>
            <person name="Ohm R."/>
            <person name="Pangilinan J."/>
            <person name="Park H.-J."/>
            <person name="Ramirez L."/>
            <person name="Alfaro M."/>
            <person name="Sun H."/>
            <person name="Tritt A."/>
            <person name="Yoshinaga Y."/>
            <person name="Zwiers L.-H."/>
            <person name="Turgeon B."/>
            <person name="Goodwin S."/>
            <person name="Spatafora J."/>
            <person name="Crous P."/>
            <person name="Grigoriev I."/>
        </authorList>
    </citation>
    <scope>NUCLEOTIDE SEQUENCE</scope>
    <source>
        <strain evidence="3">CBS 122368</strain>
    </source>
</reference>
<sequence length="361" mass="41475">MAGHYNHFRDPRLCVAPTNDSPYKDDERDRVQELSRKRPRPDCETSAFERREAQEQTHVHTIIPPNAGDLGRAPFSSPDEKTFLHGRIEELNDHIAALHGDNARLTAEKAKLAEDKAIVAKDKANINRRLKDITKDHAGMVSSHAKRVEEKDKVIQENATLLQENAHLLRANADLRAENTGYVQDMLSRERRIKELEEQLEYVKGERGPLQGFDDATMVVGHMEERGRQNRRDQDRDGIRARSRSTMRGHEWDNGHNASGERERGRDPDRARGRSKAPTDRGRSRAPGDYGRPRDPGYDRAQSRHRDNEWRRDIDGSHWRRGDDSYHPPRRERSRAPSSRTLFQAGKLPPTGPKGDLRRSN</sequence>
<keyword evidence="1" id="KW-0175">Coiled coil</keyword>
<dbReference type="OrthoDB" id="10668020at2759"/>
<organism evidence="3 4">
    <name type="scientific">Trematosphaeria pertusa</name>
    <dbReference type="NCBI Taxonomy" id="390896"/>
    <lineage>
        <taxon>Eukaryota</taxon>
        <taxon>Fungi</taxon>
        <taxon>Dikarya</taxon>
        <taxon>Ascomycota</taxon>
        <taxon>Pezizomycotina</taxon>
        <taxon>Dothideomycetes</taxon>
        <taxon>Pleosporomycetidae</taxon>
        <taxon>Pleosporales</taxon>
        <taxon>Massarineae</taxon>
        <taxon>Trematosphaeriaceae</taxon>
        <taxon>Trematosphaeria</taxon>
    </lineage>
</organism>
<feature type="region of interest" description="Disordered" evidence="2">
    <location>
        <begin position="1"/>
        <end position="45"/>
    </location>
</feature>
<dbReference type="AlphaFoldDB" id="A0A6A6HQF5"/>
<dbReference type="EMBL" id="ML987218">
    <property type="protein sequence ID" value="KAF2240365.1"/>
    <property type="molecule type" value="Genomic_DNA"/>
</dbReference>
<keyword evidence="4" id="KW-1185">Reference proteome</keyword>
<dbReference type="Proteomes" id="UP000800094">
    <property type="component" value="Unassembled WGS sequence"/>
</dbReference>
<evidence type="ECO:0000256" key="1">
    <source>
        <dbReference type="SAM" id="Coils"/>
    </source>
</evidence>